<feature type="compositionally biased region" description="Basic and acidic residues" evidence="7">
    <location>
        <begin position="57"/>
        <end position="81"/>
    </location>
</feature>
<evidence type="ECO:0000313" key="9">
    <source>
        <dbReference type="EMBL" id="GEP69671.1"/>
    </source>
</evidence>
<name>A0A512PEN6_9CELL</name>
<comment type="similarity">
    <text evidence="2">Belongs to the FliH family.</text>
</comment>
<dbReference type="EMBL" id="BKAL01000008">
    <property type="protein sequence ID" value="GEP69671.1"/>
    <property type="molecule type" value="Genomic_DNA"/>
</dbReference>
<evidence type="ECO:0000256" key="1">
    <source>
        <dbReference type="ARBA" id="ARBA00003041"/>
    </source>
</evidence>
<comment type="caution">
    <text evidence="9">The sequence shown here is derived from an EMBL/GenBank/DDBJ whole genome shotgun (WGS) entry which is preliminary data.</text>
</comment>
<gene>
    <name evidence="9" type="ORF">CSO01_23860</name>
</gene>
<organism evidence="9 10">
    <name type="scientific">Cellulomonas soli</name>
    <dbReference type="NCBI Taxonomy" id="931535"/>
    <lineage>
        <taxon>Bacteria</taxon>
        <taxon>Bacillati</taxon>
        <taxon>Actinomycetota</taxon>
        <taxon>Actinomycetes</taxon>
        <taxon>Micrococcales</taxon>
        <taxon>Cellulomonadaceae</taxon>
        <taxon>Cellulomonas</taxon>
    </lineage>
</organism>
<dbReference type="RefSeq" id="WP_146953438.1">
    <property type="nucleotide sequence ID" value="NZ_BAABBJ010000001.1"/>
</dbReference>
<keyword evidence="4" id="KW-1005">Bacterial flagellum biogenesis</keyword>
<feature type="compositionally biased region" description="Polar residues" evidence="7">
    <location>
        <begin position="16"/>
        <end position="29"/>
    </location>
</feature>
<accession>A0A512PEN6</accession>
<sequence>MREDQGFVPANPATVGATSRTGSSGTAGNRSGGWNAGFGGVPSQRTGGVSVLAPDTSRAHETAHETDDATARETAQDDDRPLARVLPFRPAAVQSPVDVQVDERARAQGFAAGYAAGSRAAAKVAATEAEQVTARAEQDRARRALEHQQALEVLARAATAAQTRTQPVLDQVERRLHLAAVELAQALLGVELSDAERSGRAALARVLGNPRLPEAVTVRLHPRDLEALRAADVEVTLADGVVLAGDPSLAYGDAVAEHPDGLLDARLGEALTRALDALLEQS</sequence>
<reference evidence="9 10" key="1">
    <citation type="submission" date="2019-07" db="EMBL/GenBank/DDBJ databases">
        <title>Whole genome shotgun sequence of Cellulomonas soli NBRC 109434.</title>
        <authorList>
            <person name="Hosoyama A."/>
            <person name="Uohara A."/>
            <person name="Ohji S."/>
            <person name="Ichikawa N."/>
        </authorList>
    </citation>
    <scope>NUCLEOTIDE SEQUENCE [LARGE SCALE GENOMIC DNA]</scope>
    <source>
        <strain evidence="9 10">NBRC 109434</strain>
    </source>
</reference>
<feature type="region of interest" description="Disordered" evidence="7">
    <location>
        <begin position="1"/>
        <end position="81"/>
    </location>
</feature>
<evidence type="ECO:0000256" key="7">
    <source>
        <dbReference type="SAM" id="MobiDB-lite"/>
    </source>
</evidence>
<evidence type="ECO:0000256" key="5">
    <source>
        <dbReference type="ARBA" id="ARBA00022927"/>
    </source>
</evidence>
<evidence type="ECO:0000313" key="10">
    <source>
        <dbReference type="Proteomes" id="UP000321798"/>
    </source>
</evidence>
<dbReference type="PANTHER" id="PTHR34982">
    <property type="entry name" value="YOP PROTEINS TRANSLOCATION PROTEIN L"/>
    <property type="match status" value="1"/>
</dbReference>
<dbReference type="PANTHER" id="PTHR34982:SF1">
    <property type="entry name" value="FLAGELLAR ASSEMBLY PROTEIN FLIH"/>
    <property type="match status" value="1"/>
</dbReference>
<evidence type="ECO:0000259" key="8">
    <source>
        <dbReference type="Pfam" id="PF02108"/>
    </source>
</evidence>
<dbReference type="Proteomes" id="UP000321798">
    <property type="component" value="Unassembled WGS sequence"/>
</dbReference>
<dbReference type="GO" id="GO:0005829">
    <property type="term" value="C:cytosol"/>
    <property type="evidence" value="ECO:0007669"/>
    <property type="project" value="TreeGrafter"/>
</dbReference>
<comment type="function">
    <text evidence="1">Needed for flagellar regrowth and assembly.</text>
</comment>
<keyword evidence="3" id="KW-0813">Transport</keyword>
<dbReference type="OrthoDB" id="4829838at2"/>
<dbReference type="InterPro" id="IPR051472">
    <property type="entry name" value="T3SS_Stator/FliH"/>
</dbReference>
<dbReference type="InterPro" id="IPR018035">
    <property type="entry name" value="Flagellar_FliH/T3SS_HrpE"/>
</dbReference>
<keyword evidence="10" id="KW-1185">Reference proteome</keyword>
<dbReference type="AlphaFoldDB" id="A0A512PEN6"/>
<feature type="domain" description="Flagellar assembly protein FliH/Type III secretion system HrpE" evidence="8">
    <location>
        <begin position="149"/>
        <end position="268"/>
    </location>
</feature>
<dbReference type="GO" id="GO:0015031">
    <property type="term" value="P:protein transport"/>
    <property type="evidence" value="ECO:0007669"/>
    <property type="project" value="UniProtKB-KW"/>
</dbReference>
<evidence type="ECO:0000256" key="3">
    <source>
        <dbReference type="ARBA" id="ARBA00022448"/>
    </source>
</evidence>
<feature type="compositionally biased region" description="Gly residues" evidence="7">
    <location>
        <begin position="30"/>
        <end position="40"/>
    </location>
</feature>
<proteinExistence type="inferred from homology"/>
<evidence type="ECO:0000256" key="6">
    <source>
        <dbReference type="ARBA" id="ARBA00023225"/>
    </source>
</evidence>
<dbReference type="GO" id="GO:0044781">
    <property type="term" value="P:bacterial-type flagellum organization"/>
    <property type="evidence" value="ECO:0007669"/>
    <property type="project" value="UniProtKB-KW"/>
</dbReference>
<keyword evidence="6" id="KW-1006">Bacterial flagellum protein export</keyword>
<keyword evidence="5" id="KW-0653">Protein transport</keyword>
<evidence type="ECO:0000256" key="4">
    <source>
        <dbReference type="ARBA" id="ARBA00022795"/>
    </source>
</evidence>
<evidence type="ECO:0000256" key="2">
    <source>
        <dbReference type="ARBA" id="ARBA00006602"/>
    </source>
</evidence>
<dbReference type="Pfam" id="PF02108">
    <property type="entry name" value="FliH"/>
    <property type="match status" value="1"/>
</dbReference>
<protein>
    <recommendedName>
        <fullName evidence="8">Flagellar assembly protein FliH/Type III secretion system HrpE domain-containing protein</fullName>
    </recommendedName>
</protein>